<dbReference type="KEGG" id="phal:H9I45_07505"/>
<evidence type="ECO:0000313" key="12">
    <source>
        <dbReference type="Proteomes" id="UP000516764"/>
    </source>
</evidence>
<comment type="subcellular location">
    <subcellularLocation>
        <location evidence="1 8">Cell outer membrane</location>
        <topology evidence="1 8">Multi-pass membrane protein</topology>
    </subcellularLocation>
</comment>
<dbReference type="InterPro" id="IPR008969">
    <property type="entry name" value="CarboxyPept-like_regulatory"/>
</dbReference>
<keyword evidence="5 9" id="KW-0732">Signal</keyword>
<keyword evidence="12" id="KW-1185">Reference proteome</keyword>
<comment type="similarity">
    <text evidence="8">Belongs to the TonB-dependent receptor family.</text>
</comment>
<dbReference type="AlphaFoldDB" id="A0A7L8AJT3"/>
<evidence type="ECO:0000256" key="1">
    <source>
        <dbReference type="ARBA" id="ARBA00004571"/>
    </source>
</evidence>
<evidence type="ECO:0000256" key="7">
    <source>
        <dbReference type="ARBA" id="ARBA00023237"/>
    </source>
</evidence>
<dbReference type="GO" id="GO:0044718">
    <property type="term" value="P:siderophore transmembrane transport"/>
    <property type="evidence" value="ECO:0007669"/>
    <property type="project" value="TreeGrafter"/>
</dbReference>
<evidence type="ECO:0000256" key="5">
    <source>
        <dbReference type="ARBA" id="ARBA00022729"/>
    </source>
</evidence>
<keyword evidence="6 8" id="KW-0472">Membrane</keyword>
<dbReference type="Gene3D" id="2.40.170.20">
    <property type="entry name" value="TonB-dependent receptor, beta-barrel domain"/>
    <property type="match status" value="1"/>
</dbReference>
<dbReference type="InterPro" id="IPR023996">
    <property type="entry name" value="TonB-dep_OMP_SusC/RagA"/>
</dbReference>
<evidence type="ECO:0000256" key="9">
    <source>
        <dbReference type="SAM" id="SignalP"/>
    </source>
</evidence>
<dbReference type="PANTHER" id="PTHR30069:SF29">
    <property type="entry name" value="HEMOGLOBIN AND HEMOGLOBIN-HAPTOGLOBIN-BINDING PROTEIN 1-RELATED"/>
    <property type="match status" value="1"/>
</dbReference>
<sequence length="1036" mass="113286">MKTKFKGILTLLLAFVMQMSFAQEKTISGTVSDDSGVLPGVSILIKGTNKGTETDFDGKYSIKAKSGDRLVYRYLGYKVVNKTVGNSNVINVTLVQDANVLDEIVVTGVARGTSTKKLGFSLAKVSTKELQEVPAADPANALRGKVAGVRIVQPSGNPSSAPQIRLRGSTSISGSQSPLIIVDGIITNGSLRDVAVEDIASMEVVKGAAAASLYGSLAANGVIQIITKKGKGKLNVTLRSEYGFSALTSNYPVTNKHSYLNDPLGVRDGDWDNDPATPNTSNFGFDLSSGNRVLDPDGLFDNNYLSTLYDNVDNLFESQDFTVNTLSLSGSEDIYNYYLSFQDMKQGGALEPVPPYKRQSIRANFGVKPSEKFEIKFTGSLTKTDGQSITEQGQGANYFYSALTVEPFINLTARDAQGNFQNSGIPGYDVQAGNFQNPLYVAQEQIRDFYRNRTLLGVDLLYDLTEDIQFSFSQSMDRTSIRGFSYNPKGFETPTPSATLNNGFIGESETKFQTNVTGLQGIYSKTFGDLNFAATVKYLFESRTYNALSASGFDIIASGVLNVENTLRDNQSISSQNEREIARNYFVNLDFDYKNKLILNVLGRRDESSLFGSEERSKYYGRGSLAYRLTEDIEINNVQELKFRAAYGTSGLRPPAWNAQYETYSVTTSGISPGVLGNNKLKPSVSAELELGLNAVVFDKINVEFNYSDTKTKDAVVLVPLPSVAGFSAQYQNIGEISSKYFEVSINGNIIDTEDFKWNFGVNFDTGTQEISNLNGVPAFTRGGLGAVNLFRVEEGLPYGTMYGQSFVTSVADLSTDANGEVLNFGGSGTVPGGSTGDYSVNSDGYVVLTSAIGTAAETPVLLYDEQTSQNKVSAIGDTNPDFNVGFNTSFNYKGFSLYALIDWQKGGDIYNYTKQNLYFNERHSDLESFGAAGKHLQYAQNIYNRAEPTSYFVEDGSYVKVREIALGYTLNTKEIGVDFIDSVKFSVSGRNLFTFTDYSGWDPEVAIATNPTNFRLDEYAYPNLKSFSFTAEIKF</sequence>
<keyword evidence="3 8" id="KW-1134">Transmembrane beta strand</keyword>
<dbReference type="RefSeq" id="WP_176397583.1">
    <property type="nucleotide sequence ID" value="NZ_CP061813.1"/>
</dbReference>
<feature type="domain" description="TonB-dependent receptor plug" evidence="10">
    <location>
        <begin position="118"/>
        <end position="222"/>
    </location>
</feature>
<dbReference type="Gene3D" id="2.170.130.10">
    <property type="entry name" value="TonB-dependent receptor, plug domain"/>
    <property type="match status" value="1"/>
</dbReference>
<evidence type="ECO:0000256" key="3">
    <source>
        <dbReference type="ARBA" id="ARBA00022452"/>
    </source>
</evidence>
<evidence type="ECO:0000259" key="10">
    <source>
        <dbReference type="Pfam" id="PF07715"/>
    </source>
</evidence>
<dbReference type="InterPro" id="IPR012910">
    <property type="entry name" value="Plug_dom"/>
</dbReference>
<accession>A0A7L8AJT3</accession>
<evidence type="ECO:0000313" key="11">
    <source>
        <dbReference type="EMBL" id="QOD62278.1"/>
    </source>
</evidence>
<evidence type="ECO:0000256" key="8">
    <source>
        <dbReference type="PROSITE-ProRule" id="PRU01360"/>
    </source>
</evidence>
<feature type="signal peptide" evidence="9">
    <location>
        <begin position="1"/>
        <end position="22"/>
    </location>
</feature>
<dbReference type="SUPFAM" id="SSF56935">
    <property type="entry name" value="Porins"/>
    <property type="match status" value="1"/>
</dbReference>
<dbReference type="NCBIfam" id="TIGR04056">
    <property type="entry name" value="OMP_RagA_SusC"/>
    <property type="match status" value="1"/>
</dbReference>
<dbReference type="InterPro" id="IPR036942">
    <property type="entry name" value="Beta-barrel_TonB_sf"/>
</dbReference>
<dbReference type="PROSITE" id="PS52016">
    <property type="entry name" value="TONB_DEPENDENT_REC_3"/>
    <property type="match status" value="1"/>
</dbReference>
<feature type="chain" id="PRO_5032380665" evidence="9">
    <location>
        <begin position="23"/>
        <end position="1036"/>
    </location>
</feature>
<evidence type="ECO:0000256" key="2">
    <source>
        <dbReference type="ARBA" id="ARBA00022448"/>
    </source>
</evidence>
<gene>
    <name evidence="11" type="ORF">H9I45_07505</name>
</gene>
<dbReference type="PANTHER" id="PTHR30069">
    <property type="entry name" value="TONB-DEPENDENT OUTER MEMBRANE RECEPTOR"/>
    <property type="match status" value="1"/>
</dbReference>
<evidence type="ECO:0000256" key="4">
    <source>
        <dbReference type="ARBA" id="ARBA00022692"/>
    </source>
</evidence>
<dbReference type="Pfam" id="PF13715">
    <property type="entry name" value="CarbopepD_reg_2"/>
    <property type="match status" value="1"/>
</dbReference>
<organism evidence="11 12">
    <name type="scientific">Polaribacter haliotis</name>
    <dbReference type="NCBI Taxonomy" id="1888915"/>
    <lineage>
        <taxon>Bacteria</taxon>
        <taxon>Pseudomonadati</taxon>
        <taxon>Bacteroidota</taxon>
        <taxon>Flavobacteriia</taxon>
        <taxon>Flavobacteriales</taxon>
        <taxon>Flavobacteriaceae</taxon>
    </lineage>
</organism>
<proteinExistence type="inferred from homology"/>
<dbReference type="EMBL" id="CP061813">
    <property type="protein sequence ID" value="QOD62278.1"/>
    <property type="molecule type" value="Genomic_DNA"/>
</dbReference>
<reference evidence="11 12" key="1">
    <citation type="journal article" date="2016" name="Int. J. Syst. Evol. Microbiol.">
        <title>Polaribacter haliotis sp. nov., isolated from the gut of abalone Haliotis discus hannai.</title>
        <authorList>
            <person name="Kim Y.O."/>
            <person name="Park I.S."/>
            <person name="Park S."/>
            <person name="Nam B.H."/>
            <person name="Park J.M."/>
            <person name="Kim D.G."/>
            <person name="Yoon J.H."/>
        </authorList>
    </citation>
    <scope>NUCLEOTIDE SEQUENCE [LARGE SCALE GENOMIC DNA]</scope>
    <source>
        <strain evidence="11 12">KCTC 52418</strain>
    </source>
</reference>
<keyword evidence="4 8" id="KW-0812">Transmembrane</keyword>
<dbReference type="Proteomes" id="UP000516764">
    <property type="component" value="Chromosome"/>
</dbReference>
<dbReference type="Pfam" id="PF07715">
    <property type="entry name" value="Plug"/>
    <property type="match status" value="1"/>
</dbReference>
<dbReference type="SUPFAM" id="SSF49464">
    <property type="entry name" value="Carboxypeptidase regulatory domain-like"/>
    <property type="match status" value="1"/>
</dbReference>
<evidence type="ECO:0000256" key="6">
    <source>
        <dbReference type="ARBA" id="ARBA00023136"/>
    </source>
</evidence>
<keyword evidence="7 8" id="KW-0998">Cell outer membrane</keyword>
<protein>
    <submittedName>
        <fullName evidence="11">SusC/RagA family TonB-linked outer membrane protein</fullName>
    </submittedName>
</protein>
<dbReference type="InterPro" id="IPR037066">
    <property type="entry name" value="Plug_dom_sf"/>
</dbReference>
<dbReference type="GO" id="GO:0015344">
    <property type="term" value="F:siderophore uptake transmembrane transporter activity"/>
    <property type="evidence" value="ECO:0007669"/>
    <property type="project" value="TreeGrafter"/>
</dbReference>
<dbReference type="InterPro" id="IPR039426">
    <property type="entry name" value="TonB-dep_rcpt-like"/>
</dbReference>
<dbReference type="GO" id="GO:0009279">
    <property type="term" value="C:cell outer membrane"/>
    <property type="evidence" value="ECO:0007669"/>
    <property type="project" value="UniProtKB-SubCell"/>
</dbReference>
<name>A0A7L8AJT3_9FLAO</name>
<keyword evidence="2 8" id="KW-0813">Transport</keyword>